<gene>
    <name evidence="3" type="ORF">GCM10007874_40560</name>
</gene>
<dbReference type="Proteomes" id="UP001156882">
    <property type="component" value="Unassembled WGS sequence"/>
</dbReference>
<comment type="caution">
    <text evidence="3">The sequence shown here is derived from an EMBL/GenBank/DDBJ whole genome shotgun (WGS) entry which is preliminary data.</text>
</comment>
<accession>A0ABQ6CLH1</accession>
<sequence>MNMNQSIVQTTTNGSQLKQSTRANSARGRSHQNTRASYERYVTLAEAQIRAGDRVEAENYYQHAEHYFRLMEGRTS</sequence>
<dbReference type="EMBL" id="BSPC01000039">
    <property type="protein sequence ID" value="GLS21039.1"/>
    <property type="molecule type" value="Genomic_DNA"/>
</dbReference>
<reference evidence="4" key="1">
    <citation type="journal article" date="2019" name="Int. J. Syst. Evol. Microbiol.">
        <title>The Global Catalogue of Microorganisms (GCM) 10K type strain sequencing project: providing services to taxonomists for standard genome sequencing and annotation.</title>
        <authorList>
            <consortium name="The Broad Institute Genomics Platform"/>
            <consortium name="The Broad Institute Genome Sequencing Center for Infectious Disease"/>
            <person name="Wu L."/>
            <person name="Ma J."/>
        </authorList>
    </citation>
    <scope>NUCLEOTIDE SEQUENCE [LARGE SCALE GENOMIC DNA]</scope>
    <source>
        <strain evidence="4">NBRC 101365</strain>
    </source>
</reference>
<evidence type="ECO:0000313" key="3">
    <source>
        <dbReference type="EMBL" id="GLS21039.1"/>
    </source>
</evidence>
<keyword evidence="4" id="KW-1185">Reference proteome</keyword>
<evidence type="ECO:0000313" key="4">
    <source>
        <dbReference type="Proteomes" id="UP001156882"/>
    </source>
</evidence>
<evidence type="ECO:0000259" key="2">
    <source>
        <dbReference type="Pfam" id="PF13763"/>
    </source>
</evidence>
<feature type="domain" description="DUF4167" evidence="2">
    <location>
        <begin position="11"/>
        <end position="72"/>
    </location>
</feature>
<organism evidence="3 4">
    <name type="scientific">Labrys miyagiensis</name>
    <dbReference type="NCBI Taxonomy" id="346912"/>
    <lineage>
        <taxon>Bacteria</taxon>
        <taxon>Pseudomonadati</taxon>
        <taxon>Pseudomonadota</taxon>
        <taxon>Alphaproteobacteria</taxon>
        <taxon>Hyphomicrobiales</taxon>
        <taxon>Xanthobacteraceae</taxon>
        <taxon>Labrys</taxon>
    </lineage>
</organism>
<evidence type="ECO:0000256" key="1">
    <source>
        <dbReference type="SAM" id="MobiDB-lite"/>
    </source>
</evidence>
<feature type="region of interest" description="Disordered" evidence="1">
    <location>
        <begin position="1"/>
        <end position="37"/>
    </location>
</feature>
<feature type="compositionally biased region" description="Polar residues" evidence="1">
    <location>
        <begin position="1"/>
        <end position="24"/>
    </location>
</feature>
<dbReference type="InterPro" id="IPR025430">
    <property type="entry name" value="DUF4167"/>
</dbReference>
<protein>
    <recommendedName>
        <fullName evidence="2">DUF4167 domain-containing protein</fullName>
    </recommendedName>
</protein>
<proteinExistence type="predicted"/>
<dbReference type="Pfam" id="PF13763">
    <property type="entry name" value="DUF4167"/>
    <property type="match status" value="1"/>
</dbReference>
<name>A0ABQ6CLH1_9HYPH</name>